<gene>
    <name evidence="2" type="ORF">SAMN04488010_1755</name>
</gene>
<keyword evidence="3" id="KW-1185">Reference proteome</keyword>
<feature type="domain" description="Putative zinc ribbon" evidence="1">
    <location>
        <begin position="7"/>
        <end position="86"/>
    </location>
</feature>
<dbReference type="STRING" id="440514.SAMN04488010_1755"/>
<organism evidence="2 3">
    <name type="scientific">Maribacter stanieri</name>
    <dbReference type="NCBI Taxonomy" id="440514"/>
    <lineage>
        <taxon>Bacteria</taxon>
        <taxon>Pseudomonadati</taxon>
        <taxon>Bacteroidota</taxon>
        <taxon>Flavobacteriia</taxon>
        <taxon>Flavobacteriales</taxon>
        <taxon>Flavobacteriaceae</taxon>
        <taxon>Maribacter</taxon>
    </lineage>
</organism>
<dbReference type="AlphaFoldDB" id="A0A1I6IHQ9"/>
<dbReference type="RefSeq" id="WP_084134973.1">
    <property type="nucleotide sequence ID" value="NZ_CANMGB010000001.1"/>
</dbReference>
<reference evidence="3" key="1">
    <citation type="submission" date="2016-10" db="EMBL/GenBank/DDBJ databases">
        <authorList>
            <person name="Varghese N."/>
            <person name="Submissions S."/>
        </authorList>
    </citation>
    <scope>NUCLEOTIDE SEQUENCE [LARGE SCALE GENOMIC DNA]</scope>
    <source>
        <strain evidence="3">DSM 19891</strain>
    </source>
</reference>
<sequence length="92" mass="10609">MKPSINICQSCGMPMHHLIDFGTNKDSTVNTDYCRFCFVKGKFVDHGITLDQKIEQNIAFEEKRGMRREDATILAHSTLPNLRRWKGLKPVE</sequence>
<evidence type="ECO:0000259" key="1">
    <source>
        <dbReference type="Pfam" id="PF12674"/>
    </source>
</evidence>
<dbReference type="Pfam" id="PF12674">
    <property type="entry name" value="Zn_ribbon_2"/>
    <property type="match status" value="1"/>
</dbReference>
<dbReference type="EMBL" id="FOYX01000001">
    <property type="protein sequence ID" value="SFR66246.1"/>
    <property type="molecule type" value="Genomic_DNA"/>
</dbReference>
<accession>A0A1I6IHQ9</accession>
<dbReference type="Proteomes" id="UP000199462">
    <property type="component" value="Unassembled WGS sequence"/>
</dbReference>
<evidence type="ECO:0000313" key="2">
    <source>
        <dbReference type="EMBL" id="SFR66246.1"/>
    </source>
</evidence>
<evidence type="ECO:0000313" key="3">
    <source>
        <dbReference type="Proteomes" id="UP000199462"/>
    </source>
</evidence>
<protein>
    <submittedName>
        <fullName evidence="2">Putative zinc ribbon domain-containing protein</fullName>
    </submittedName>
</protein>
<proteinExistence type="predicted"/>
<name>A0A1I6IHQ9_9FLAO</name>
<dbReference type="InterPro" id="IPR025868">
    <property type="entry name" value="Zn_ribbon_dom_put"/>
</dbReference>